<keyword evidence="5" id="KW-1185">Reference proteome</keyword>
<proteinExistence type="predicted"/>
<evidence type="ECO:0000313" key="5">
    <source>
        <dbReference type="Proteomes" id="UP001603978"/>
    </source>
</evidence>
<dbReference type="Pfam" id="PF02738">
    <property type="entry name" value="MoCoBD_1"/>
    <property type="match status" value="1"/>
</dbReference>
<dbReference type="InterPro" id="IPR000674">
    <property type="entry name" value="Ald_Oxase/Xan_DH_a/b"/>
</dbReference>
<feature type="domain" description="Aldehyde oxidase/xanthine dehydrogenase a/b hammerhead" evidence="3">
    <location>
        <begin position="45"/>
        <end position="156"/>
    </location>
</feature>
<dbReference type="InterPro" id="IPR016208">
    <property type="entry name" value="Ald_Oxase/xanthine_DH-like"/>
</dbReference>
<accession>A0ABW7APS9</accession>
<dbReference type="SUPFAM" id="SSF56003">
    <property type="entry name" value="Molybdenum cofactor-binding domain"/>
    <property type="match status" value="1"/>
</dbReference>
<keyword evidence="2" id="KW-0560">Oxidoreductase</keyword>
<comment type="caution">
    <text evidence="4">The sequence shown here is derived from an EMBL/GenBank/DDBJ whole genome shotgun (WGS) entry which is preliminary data.</text>
</comment>
<dbReference type="Pfam" id="PF01315">
    <property type="entry name" value="Ald_Xan_dh_C"/>
    <property type="match status" value="1"/>
</dbReference>
<dbReference type="Gene3D" id="3.90.1170.50">
    <property type="entry name" value="Aldehyde oxidase/xanthine dehydrogenase, a/b hammerhead"/>
    <property type="match status" value="1"/>
</dbReference>
<dbReference type="InterPro" id="IPR008274">
    <property type="entry name" value="AldOxase/xan_DH_MoCoBD1"/>
</dbReference>
<evidence type="ECO:0000256" key="1">
    <source>
        <dbReference type="ARBA" id="ARBA00022505"/>
    </source>
</evidence>
<gene>
    <name evidence="4" type="ORF">ACFLIM_40100</name>
</gene>
<dbReference type="InterPro" id="IPR036856">
    <property type="entry name" value="Ald_Oxase/Xan_DH_a/b_sf"/>
</dbReference>
<sequence length="468" mass="51328">MTYRLAPIDTSTFAAERAAAKVTDGDDFTVIGSAVQRSDARGHVTGRTGFFEDVAPPRLAHLKMHRSARHHARILDVDLTEALAVPGVLRILTHADIPNNLYTPLKLIGVGPDDEPILAVDKVRYLGEPICAVVAETEAAALEGAARIRVAYENLPPVFDVEEALKEGAPLVNEYHGQNHFIYEGHHCRRIRFGDVEEAFARADHVFEWRYQSAPIEQAPVETTGCVVVPQADGRLRIHSDTQACFFTLDNTALILETPFNKLRIVGGTVGGGFGGKVDVVVEPVACVAAMLADRPVRFVYDRAEEMQVSSPRAAERIYIKDAVMDDGRIIGRKVTLYVDAGAYARHSPYGTTKAAAHLPGPYSIPNVWADCHCVFTNRTPSSAMRGFGVTIADFALESQMDRIARALDLDPLRLRLLNAYRDGDLKAHRKVAEGTALIEVIQKAAEMAGHELPEAYRRMSSTTREGL</sequence>
<reference evidence="4 5" key="1">
    <citation type="submission" date="2024-10" db="EMBL/GenBank/DDBJ databases">
        <authorList>
            <person name="Topkara A.R."/>
            <person name="Saygin H."/>
        </authorList>
    </citation>
    <scope>NUCLEOTIDE SEQUENCE [LARGE SCALE GENOMIC DNA]</scope>
    <source>
        <strain evidence="4 5">M3C6</strain>
    </source>
</reference>
<dbReference type="InterPro" id="IPR037165">
    <property type="entry name" value="AldOxase/xan_DH_Mopterin-bd_sf"/>
</dbReference>
<dbReference type="PANTHER" id="PTHR11908:SF132">
    <property type="entry name" value="ALDEHYDE OXIDASE 1-RELATED"/>
    <property type="match status" value="1"/>
</dbReference>
<dbReference type="RefSeq" id="WP_393174158.1">
    <property type="nucleotide sequence ID" value="NZ_JBICRM010000036.1"/>
</dbReference>
<dbReference type="Gene3D" id="3.30.365.10">
    <property type="entry name" value="Aldehyde oxidase/xanthine dehydrogenase, molybdopterin binding domain"/>
    <property type="match status" value="3"/>
</dbReference>
<dbReference type="SUPFAM" id="SSF54665">
    <property type="entry name" value="CO dehydrogenase molybdoprotein N-domain-like"/>
    <property type="match status" value="1"/>
</dbReference>
<dbReference type="PANTHER" id="PTHR11908">
    <property type="entry name" value="XANTHINE DEHYDROGENASE"/>
    <property type="match status" value="1"/>
</dbReference>
<protein>
    <submittedName>
        <fullName evidence="4">Xanthine dehydrogenase family protein molybdopterin-binding subunit</fullName>
    </submittedName>
</protein>
<evidence type="ECO:0000259" key="3">
    <source>
        <dbReference type="SMART" id="SM01008"/>
    </source>
</evidence>
<evidence type="ECO:0000313" key="4">
    <source>
        <dbReference type="EMBL" id="MFG1709412.1"/>
    </source>
</evidence>
<evidence type="ECO:0000256" key="2">
    <source>
        <dbReference type="ARBA" id="ARBA00023002"/>
    </source>
</evidence>
<dbReference type="EMBL" id="JBICRM010000036">
    <property type="protein sequence ID" value="MFG1709412.1"/>
    <property type="molecule type" value="Genomic_DNA"/>
</dbReference>
<organism evidence="4 5">
    <name type="scientific">Nonomuraea marmarensis</name>
    <dbReference type="NCBI Taxonomy" id="3351344"/>
    <lineage>
        <taxon>Bacteria</taxon>
        <taxon>Bacillati</taxon>
        <taxon>Actinomycetota</taxon>
        <taxon>Actinomycetes</taxon>
        <taxon>Streptosporangiales</taxon>
        <taxon>Streptosporangiaceae</taxon>
        <taxon>Nonomuraea</taxon>
    </lineage>
</organism>
<dbReference type="Proteomes" id="UP001603978">
    <property type="component" value="Unassembled WGS sequence"/>
</dbReference>
<dbReference type="SMART" id="SM01008">
    <property type="entry name" value="Ald_Xan_dh_C"/>
    <property type="match status" value="1"/>
</dbReference>
<keyword evidence="1" id="KW-0500">Molybdenum</keyword>
<name>A0ABW7APS9_9ACTN</name>